<dbReference type="Pfam" id="PF05229">
    <property type="entry name" value="SCPU"/>
    <property type="match status" value="1"/>
</dbReference>
<organism evidence="3 4">
    <name type="scientific">Kluyvera georgiana ATCC 51603</name>
    <dbReference type="NCBI Taxonomy" id="1354264"/>
    <lineage>
        <taxon>Bacteria</taxon>
        <taxon>Pseudomonadati</taxon>
        <taxon>Pseudomonadota</taxon>
        <taxon>Gammaproteobacteria</taxon>
        <taxon>Enterobacterales</taxon>
        <taxon>Enterobacteriaceae</taxon>
        <taxon>Kluyvera</taxon>
    </lineage>
</organism>
<dbReference type="PROSITE" id="PS51257">
    <property type="entry name" value="PROKAR_LIPOPROTEIN"/>
    <property type="match status" value="1"/>
</dbReference>
<dbReference type="Proteomes" id="UP000078386">
    <property type="component" value="Unassembled WGS sequence"/>
</dbReference>
<dbReference type="RefSeq" id="WP_245191269.1">
    <property type="nucleotide sequence ID" value="NZ_LXEU01000067.1"/>
</dbReference>
<dbReference type="AlphaFoldDB" id="A0A1B7JPQ2"/>
<keyword evidence="4" id="KW-1185">Reference proteome</keyword>
<feature type="chain" id="PRO_5008595374" evidence="1">
    <location>
        <begin position="25"/>
        <end position="322"/>
    </location>
</feature>
<comment type="caution">
    <text evidence="3">The sequence shown here is derived from an EMBL/GenBank/DDBJ whole genome shotgun (WGS) entry which is preliminary data.</text>
</comment>
<dbReference type="PANTHER" id="PTHR37089">
    <property type="entry name" value="PROTEIN U-RELATED"/>
    <property type="match status" value="1"/>
</dbReference>
<feature type="domain" description="Spore coat protein U/FanG" evidence="2">
    <location>
        <begin position="185"/>
        <end position="319"/>
    </location>
</feature>
<dbReference type="EMBL" id="LXEU01000067">
    <property type="protein sequence ID" value="OAT49893.1"/>
    <property type="molecule type" value="Genomic_DNA"/>
</dbReference>
<protein>
    <submittedName>
        <fullName evidence="3">Sigma-fimbriae tip adhesin</fullName>
    </submittedName>
</protein>
<name>A0A1B7JPQ2_9ENTR</name>
<evidence type="ECO:0000313" key="3">
    <source>
        <dbReference type="EMBL" id="OAT49893.1"/>
    </source>
</evidence>
<evidence type="ECO:0000256" key="1">
    <source>
        <dbReference type="SAM" id="SignalP"/>
    </source>
</evidence>
<accession>A0A1B7JPQ2</accession>
<sequence length="322" mass="34150">MSLKLLLAPLLLLTFALLSCPAHAANCWITQGASTAFGTLVAGNTSSAQSSVKFNCYADYGETRYFNVCLSSLESAPFKMTSNGDEEGKQYTMLFRLYSTLDNSLELTSIGAGRALQTALTIGGNQTSSGSFPLLATIPSGQNNLPVRSYFNYTLGLKLTWNSATRKEALTSCQDGKWQGEATDASSNASATLSDSCFIQSVTSLNFGTVGSTALTSRLASTASIRARCPVGSSYSLGISSGEHASGTRRQMCNDRQQCLQYALWQDAAATRPWGEALGSNTMEMSHHDGSVQAATVYGTVPTQPLTGTGVFSDNVVITLTY</sequence>
<dbReference type="InterPro" id="IPR053167">
    <property type="entry name" value="Spore_coat_component"/>
</dbReference>
<dbReference type="PATRIC" id="fig|1354264.4.peg.3485"/>
<evidence type="ECO:0000313" key="4">
    <source>
        <dbReference type="Proteomes" id="UP000078386"/>
    </source>
</evidence>
<proteinExistence type="predicted"/>
<dbReference type="SMART" id="SM00972">
    <property type="entry name" value="SCPU"/>
    <property type="match status" value="1"/>
</dbReference>
<feature type="signal peptide" evidence="1">
    <location>
        <begin position="1"/>
        <end position="24"/>
    </location>
</feature>
<dbReference type="InterPro" id="IPR007893">
    <property type="entry name" value="Spore_coat_U/FanG"/>
</dbReference>
<gene>
    <name evidence="3" type="ORF">M989_03349</name>
</gene>
<reference evidence="3 4" key="1">
    <citation type="submission" date="2016-04" db="EMBL/GenBank/DDBJ databases">
        <title>ATOL: Assembling a taxonomically balanced genome-scale reconstruction of the evolutionary history of the Enterobacteriaceae.</title>
        <authorList>
            <person name="Plunkett G.III."/>
            <person name="Neeno-Eckwall E.C."/>
            <person name="Glasner J.D."/>
            <person name="Perna N.T."/>
        </authorList>
    </citation>
    <scope>NUCLEOTIDE SEQUENCE [LARGE SCALE GENOMIC DNA]</scope>
    <source>
        <strain evidence="3 4">ATCC 51603</strain>
    </source>
</reference>
<evidence type="ECO:0000259" key="2">
    <source>
        <dbReference type="Pfam" id="PF05229"/>
    </source>
</evidence>
<keyword evidence="1" id="KW-0732">Signal</keyword>